<name>A0A974XLD2_9GAMM</name>
<evidence type="ECO:0000313" key="3">
    <source>
        <dbReference type="Proteomes" id="UP000663281"/>
    </source>
</evidence>
<evidence type="ECO:0000259" key="1">
    <source>
        <dbReference type="SMART" id="SM00731"/>
    </source>
</evidence>
<dbReference type="Pfam" id="PF17283">
    <property type="entry name" value="Zn_ribbon_SprT"/>
    <property type="match status" value="1"/>
</dbReference>
<dbReference type="GO" id="GO:0006950">
    <property type="term" value="P:response to stress"/>
    <property type="evidence" value="ECO:0007669"/>
    <property type="project" value="UniProtKB-ARBA"/>
</dbReference>
<dbReference type="GO" id="GO:0008237">
    <property type="term" value="F:metallopeptidase activity"/>
    <property type="evidence" value="ECO:0007669"/>
    <property type="project" value="UniProtKB-KW"/>
</dbReference>
<keyword evidence="3" id="KW-1185">Reference proteome</keyword>
<reference evidence="2 3" key="1">
    <citation type="submission" date="2021-03" db="EMBL/GenBank/DDBJ databases">
        <title>Novel species identification of genus Shewanella.</title>
        <authorList>
            <person name="Liu G."/>
            <person name="Zhang Q."/>
        </authorList>
    </citation>
    <scope>NUCLEOTIDE SEQUENCE [LARGE SCALE GENOMIC DNA]</scope>
    <source>
        <strain evidence="2 3">FJAT-53726</strain>
    </source>
</reference>
<evidence type="ECO:0000313" key="2">
    <source>
        <dbReference type="EMBL" id="QSX30535.1"/>
    </source>
</evidence>
<keyword evidence="2" id="KW-0645">Protease</keyword>
<accession>A0A974XLD2</accession>
<dbReference type="InterPro" id="IPR006640">
    <property type="entry name" value="SprT-like_domain"/>
</dbReference>
<dbReference type="Proteomes" id="UP000663281">
    <property type="component" value="Chromosome"/>
</dbReference>
<dbReference type="PANTHER" id="PTHR38773:SF1">
    <property type="entry name" value="PROTEIN SPRT"/>
    <property type="match status" value="1"/>
</dbReference>
<dbReference type="EMBL" id="CP071504">
    <property type="protein sequence ID" value="QSX30535.1"/>
    <property type="molecule type" value="Genomic_DNA"/>
</dbReference>
<organism evidence="2 3">
    <name type="scientific">Shewanella cyperi</name>
    <dbReference type="NCBI Taxonomy" id="2814292"/>
    <lineage>
        <taxon>Bacteria</taxon>
        <taxon>Pseudomonadati</taxon>
        <taxon>Pseudomonadota</taxon>
        <taxon>Gammaproteobacteria</taxon>
        <taxon>Alteromonadales</taxon>
        <taxon>Shewanellaceae</taxon>
        <taxon>Shewanella</taxon>
    </lineage>
</organism>
<sequence>MFKRLFSPAHRPAIQGTTVAQCIPATRAQEEAQIHLESACLRAEAVLGIQVPRPALSFKLRGRCAGMAHLQENRMRLNAVLLEENPQVFFTEVIPHELCHLLAYRQHGRVAPHGREWQALMRGVFGLAPRTTHSLDTQSVSRSVDYRCGCGTVPLSIRRHNKVVRGQSQYLCRRCGQRLSAA</sequence>
<keyword evidence="2" id="KW-0482">Metalloprotease</keyword>
<feature type="domain" description="SprT-like" evidence="1">
    <location>
        <begin position="34"/>
        <end position="182"/>
    </location>
</feature>
<proteinExistence type="predicted"/>
<keyword evidence="2" id="KW-0378">Hydrolase</keyword>
<protein>
    <submittedName>
        <fullName evidence="2">SprT family zinc-dependent metalloprotease</fullName>
    </submittedName>
</protein>
<dbReference type="SMART" id="SM00731">
    <property type="entry name" value="SprT"/>
    <property type="match status" value="1"/>
</dbReference>
<gene>
    <name evidence="2" type="ORF">JYB88_02415</name>
</gene>
<dbReference type="PANTHER" id="PTHR38773">
    <property type="entry name" value="PROTEIN SPRT"/>
    <property type="match status" value="1"/>
</dbReference>
<dbReference type="RefSeq" id="WP_207325362.1">
    <property type="nucleotide sequence ID" value="NZ_CP071504.1"/>
</dbReference>
<dbReference type="KEGG" id="scyp:JYB88_02415"/>
<dbReference type="Pfam" id="PF10263">
    <property type="entry name" value="SprT-like"/>
    <property type="match status" value="1"/>
</dbReference>
<dbReference type="AlphaFoldDB" id="A0A974XLD2"/>
<dbReference type="NCBIfam" id="NF003421">
    <property type="entry name" value="PRK04860.1"/>
    <property type="match status" value="1"/>
</dbReference>
<dbReference type="InterPro" id="IPR035240">
    <property type="entry name" value="SprT_Zn_ribbon"/>
</dbReference>